<feature type="transmembrane region" description="Helical" evidence="5">
    <location>
        <begin position="70"/>
        <end position="96"/>
    </location>
</feature>
<evidence type="ECO:0000256" key="2">
    <source>
        <dbReference type="ARBA" id="ARBA00022692"/>
    </source>
</evidence>
<evidence type="ECO:0000259" key="6">
    <source>
        <dbReference type="PROSITE" id="PS50262"/>
    </source>
</evidence>
<feature type="transmembrane region" description="Helical" evidence="5">
    <location>
        <begin position="20"/>
        <end position="38"/>
    </location>
</feature>
<dbReference type="Gene3D" id="1.20.1070.10">
    <property type="entry name" value="Rhodopsin 7-helix transmembrane proteins"/>
    <property type="match status" value="1"/>
</dbReference>
<dbReference type="InterPro" id="IPR052954">
    <property type="entry name" value="GPCR-Ligand_Int"/>
</dbReference>
<dbReference type="PROSITE" id="PS50262">
    <property type="entry name" value="G_PROTEIN_RECEP_F1_2"/>
    <property type="match status" value="1"/>
</dbReference>
<dbReference type="Proteomes" id="UP000735302">
    <property type="component" value="Unassembled WGS sequence"/>
</dbReference>
<dbReference type="EMBL" id="BLXT01002679">
    <property type="protein sequence ID" value="GFN96432.1"/>
    <property type="molecule type" value="Genomic_DNA"/>
</dbReference>
<evidence type="ECO:0000256" key="3">
    <source>
        <dbReference type="ARBA" id="ARBA00022989"/>
    </source>
</evidence>
<name>A0AAV3ZPD7_9GAST</name>
<feature type="transmembrane region" description="Helical" evidence="5">
    <location>
        <begin position="204"/>
        <end position="223"/>
    </location>
</feature>
<protein>
    <submittedName>
        <fullName evidence="7">Chemosensory receptor c</fullName>
    </submittedName>
</protein>
<dbReference type="SUPFAM" id="SSF81321">
    <property type="entry name" value="Family A G protein-coupled receptor-like"/>
    <property type="match status" value="1"/>
</dbReference>
<sequence>MSILVPFKAKLMFTPAKSVVAAIFVSILTLITTAPLFVPFGTETFVDTTTNTTFFILVFEESLSSMESFVITWTGCSQVFCLAIIIISNAMLLWGLKKSNRVWVSRHNCPTAGNRYSEANNRARNVASGNIHEISVLHGPTERIPNPPPIQTNPASALRIAREKKIGRMVVILSGIHLASYIPTVVGVCLKGMKPEFRMTSRSLASVLETLNASVNIIVYYQMSTRYRETLDRFWAKCKRRSNRVAPATTADT</sequence>
<keyword evidence="7" id="KW-0675">Receptor</keyword>
<dbReference type="PANTHER" id="PTHR46641:SF8">
    <property type="entry name" value="G-PROTEIN COUPLED RECEPTORS FAMILY 1 PROFILE DOMAIN-CONTAINING PROTEIN"/>
    <property type="match status" value="1"/>
</dbReference>
<evidence type="ECO:0000256" key="4">
    <source>
        <dbReference type="ARBA" id="ARBA00023136"/>
    </source>
</evidence>
<keyword evidence="8" id="KW-1185">Reference proteome</keyword>
<proteinExistence type="predicted"/>
<keyword evidence="3 5" id="KW-1133">Transmembrane helix</keyword>
<feature type="transmembrane region" description="Helical" evidence="5">
    <location>
        <begin position="166"/>
        <end position="184"/>
    </location>
</feature>
<evidence type="ECO:0000256" key="5">
    <source>
        <dbReference type="SAM" id="Phobius"/>
    </source>
</evidence>
<accession>A0AAV3ZPD7</accession>
<dbReference type="PANTHER" id="PTHR46641">
    <property type="entry name" value="FMRFAMIDE RECEPTOR-RELATED"/>
    <property type="match status" value="1"/>
</dbReference>
<comment type="subcellular location">
    <subcellularLocation>
        <location evidence="1">Membrane</location>
    </subcellularLocation>
</comment>
<organism evidence="7 8">
    <name type="scientific">Plakobranchus ocellatus</name>
    <dbReference type="NCBI Taxonomy" id="259542"/>
    <lineage>
        <taxon>Eukaryota</taxon>
        <taxon>Metazoa</taxon>
        <taxon>Spiralia</taxon>
        <taxon>Lophotrochozoa</taxon>
        <taxon>Mollusca</taxon>
        <taxon>Gastropoda</taxon>
        <taxon>Heterobranchia</taxon>
        <taxon>Euthyneura</taxon>
        <taxon>Panpulmonata</taxon>
        <taxon>Sacoglossa</taxon>
        <taxon>Placobranchoidea</taxon>
        <taxon>Plakobranchidae</taxon>
        <taxon>Plakobranchus</taxon>
    </lineage>
</organism>
<keyword evidence="2 5" id="KW-0812">Transmembrane</keyword>
<dbReference type="InterPro" id="IPR017452">
    <property type="entry name" value="GPCR_Rhodpsn_7TM"/>
</dbReference>
<reference evidence="7 8" key="1">
    <citation type="journal article" date="2021" name="Elife">
        <title>Chloroplast acquisition without the gene transfer in kleptoplastic sea slugs, Plakobranchus ocellatus.</title>
        <authorList>
            <person name="Maeda T."/>
            <person name="Takahashi S."/>
            <person name="Yoshida T."/>
            <person name="Shimamura S."/>
            <person name="Takaki Y."/>
            <person name="Nagai Y."/>
            <person name="Toyoda A."/>
            <person name="Suzuki Y."/>
            <person name="Arimoto A."/>
            <person name="Ishii H."/>
            <person name="Satoh N."/>
            <person name="Nishiyama T."/>
            <person name="Hasebe M."/>
            <person name="Maruyama T."/>
            <person name="Minagawa J."/>
            <person name="Obokata J."/>
            <person name="Shigenobu S."/>
        </authorList>
    </citation>
    <scope>NUCLEOTIDE SEQUENCE [LARGE SCALE GENOMIC DNA]</scope>
</reference>
<evidence type="ECO:0000256" key="1">
    <source>
        <dbReference type="ARBA" id="ARBA00004370"/>
    </source>
</evidence>
<evidence type="ECO:0000313" key="8">
    <source>
        <dbReference type="Proteomes" id="UP000735302"/>
    </source>
</evidence>
<gene>
    <name evidence="7" type="ORF">PoB_002293800</name>
</gene>
<evidence type="ECO:0000313" key="7">
    <source>
        <dbReference type="EMBL" id="GFN96432.1"/>
    </source>
</evidence>
<keyword evidence="4 5" id="KW-0472">Membrane</keyword>
<dbReference type="AlphaFoldDB" id="A0AAV3ZPD7"/>
<comment type="caution">
    <text evidence="7">The sequence shown here is derived from an EMBL/GenBank/DDBJ whole genome shotgun (WGS) entry which is preliminary data.</text>
</comment>
<feature type="domain" description="G-protein coupled receptors family 1 profile" evidence="6">
    <location>
        <begin position="1"/>
        <end position="220"/>
    </location>
</feature>
<dbReference type="GO" id="GO:0016020">
    <property type="term" value="C:membrane"/>
    <property type="evidence" value="ECO:0007669"/>
    <property type="project" value="UniProtKB-SubCell"/>
</dbReference>